<accession>A0A1A6XNU6</accession>
<dbReference type="OrthoDB" id="6446140at2"/>
<evidence type="ECO:0000313" key="1">
    <source>
        <dbReference type="EMBL" id="OBU64360.1"/>
    </source>
</evidence>
<reference evidence="1 2" key="1">
    <citation type="submission" date="2016-05" db="EMBL/GenBank/DDBJ databases">
        <title>Draft Genome Sequences of Stenotrophomonas maltophilia Strains Sm32COP, Sm41DVV, Sm46PAILV, SmF3, SmF22, SmSOFb1 and SmCVFa1, Isolated from Different Manures, in France.</title>
        <authorList>
            <person name="Nazaret S."/>
            <person name="Bodilis J."/>
        </authorList>
    </citation>
    <scope>NUCLEOTIDE SEQUENCE [LARGE SCALE GENOMIC DNA]</scope>
    <source>
        <strain evidence="1 2">Sm46PAILV</strain>
    </source>
</reference>
<dbReference type="RefSeq" id="WP_065200526.1">
    <property type="nucleotide sequence ID" value="NZ_LYVJ01000015.1"/>
</dbReference>
<organism evidence="1 2">
    <name type="scientific">Stenotrophomonas maltophilia</name>
    <name type="common">Pseudomonas maltophilia</name>
    <name type="synonym">Xanthomonas maltophilia</name>
    <dbReference type="NCBI Taxonomy" id="40324"/>
    <lineage>
        <taxon>Bacteria</taxon>
        <taxon>Pseudomonadati</taxon>
        <taxon>Pseudomonadota</taxon>
        <taxon>Gammaproteobacteria</taxon>
        <taxon>Lysobacterales</taxon>
        <taxon>Lysobacteraceae</taxon>
        <taxon>Stenotrophomonas</taxon>
        <taxon>Stenotrophomonas maltophilia group</taxon>
    </lineage>
</organism>
<dbReference type="EMBL" id="LYVJ01000015">
    <property type="protein sequence ID" value="OBU64360.1"/>
    <property type="molecule type" value="Genomic_DNA"/>
</dbReference>
<proteinExistence type="predicted"/>
<comment type="caution">
    <text evidence="1">The sequence shown here is derived from an EMBL/GenBank/DDBJ whole genome shotgun (WGS) entry which is preliminary data.</text>
</comment>
<dbReference type="AlphaFoldDB" id="A0A1A6XNU6"/>
<protein>
    <submittedName>
        <fullName evidence="1">Uncharacterized protein</fullName>
    </submittedName>
</protein>
<sequence length="152" mass="16099">MDKSWASIIGELQSVGMTYAQIGEAIGAAGSTVGDLATGRSQSPRAASAFALLKLHSSRFLQGSPAEGSTLRQLVDSRMNKRALRARLGLANDKHLATLLQLPVAEVEAWPEEGVLPALPQIQRLLGGEVKPPDPVAPTDFDHDRIVPVDAA</sequence>
<name>A0A1A6XNU6_STEMA</name>
<evidence type="ECO:0000313" key="2">
    <source>
        <dbReference type="Proteomes" id="UP000092256"/>
    </source>
</evidence>
<dbReference type="Proteomes" id="UP000092256">
    <property type="component" value="Unassembled WGS sequence"/>
</dbReference>
<gene>
    <name evidence="1" type="ORF">A9K58_17365</name>
</gene>